<protein>
    <submittedName>
        <fullName evidence="6">Uncharacterized protein</fullName>
    </submittedName>
</protein>
<evidence type="ECO:0000313" key="7">
    <source>
        <dbReference type="Proteomes" id="UP000008983"/>
    </source>
</evidence>
<feature type="transmembrane region" description="Helical" evidence="5">
    <location>
        <begin position="30"/>
        <end position="49"/>
    </location>
</feature>
<dbReference type="eggNOG" id="ENOG502SSFQ">
    <property type="taxonomic scope" value="Eukaryota"/>
</dbReference>
<dbReference type="OrthoDB" id="304201at2759"/>
<keyword evidence="4 5" id="KW-0472">Membrane</keyword>
<comment type="subcellular location">
    <subcellularLocation>
        <location evidence="1">Membrane</location>
        <topology evidence="1">Multi-pass membrane protein</topology>
    </subcellularLocation>
</comment>
<evidence type="ECO:0000256" key="4">
    <source>
        <dbReference type="ARBA" id="ARBA00023136"/>
    </source>
</evidence>
<sequence>MSIQLSIISILAFLIHKNKDLESHLANNYIYLWISMTFTILICFFGLFFRSRIQTKPINYICMFLWTVSFGMTLIYILSIGKTILGVMSFILFTGLVISQLLYTLTVRYELTYQGSTLFLFGTQLIVFHIFTLLSNISFIQMILVSFLGFVFAFYLIFDTQSNVTGPQIDFNKEEWASGSVLVYMDIILLIMRVGDLLRSMFTKKQD</sequence>
<dbReference type="EMBL" id="GL984059">
    <property type="protein sequence ID" value="EGR30125.1"/>
    <property type="molecule type" value="Genomic_DNA"/>
</dbReference>
<dbReference type="Pfam" id="PF01027">
    <property type="entry name" value="Bax1-I"/>
    <property type="match status" value="1"/>
</dbReference>
<keyword evidence="3 5" id="KW-1133">Transmembrane helix</keyword>
<keyword evidence="7" id="KW-1185">Reference proteome</keyword>
<dbReference type="AlphaFoldDB" id="G0QXC9"/>
<evidence type="ECO:0000256" key="3">
    <source>
        <dbReference type="ARBA" id="ARBA00022989"/>
    </source>
</evidence>
<accession>G0QXC9</accession>
<feature type="transmembrane region" description="Helical" evidence="5">
    <location>
        <begin position="126"/>
        <end position="156"/>
    </location>
</feature>
<feature type="transmembrane region" description="Helical" evidence="5">
    <location>
        <begin position="84"/>
        <end position="105"/>
    </location>
</feature>
<feature type="transmembrane region" description="Helical" evidence="5">
    <location>
        <begin position="176"/>
        <end position="195"/>
    </location>
</feature>
<organism evidence="6 7">
    <name type="scientific">Ichthyophthirius multifiliis</name>
    <name type="common">White spot disease agent</name>
    <name type="synonym">Ich</name>
    <dbReference type="NCBI Taxonomy" id="5932"/>
    <lineage>
        <taxon>Eukaryota</taxon>
        <taxon>Sar</taxon>
        <taxon>Alveolata</taxon>
        <taxon>Ciliophora</taxon>
        <taxon>Intramacronucleata</taxon>
        <taxon>Oligohymenophorea</taxon>
        <taxon>Hymenostomatida</taxon>
        <taxon>Ophryoglenina</taxon>
        <taxon>Ichthyophthirius</taxon>
    </lineage>
</organism>
<evidence type="ECO:0000256" key="5">
    <source>
        <dbReference type="SAM" id="Phobius"/>
    </source>
</evidence>
<evidence type="ECO:0000313" key="6">
    <source>
        <dbReference type="EMBL" id="EGR30125.1"/>
    </source>
</evidence>
<dbReference type="Proteomes" id="UP000008983">
    <property type="component" value="Unassembled WGS sequence"/>
</dbReference>
<feature type="transmembrane region" description="Helical" evidence="5">
    <location>
        <begin position="58"/>
        <end position="78"/>
    </location>
</feature>
<evidence type="ECO:0000256" key="2">
    <source>
        <dbReference type="ARBA" id="ARBA00022692"/>
    </source>
</evidence>
<dbReference type="STRING" id="857967.G0QXC9"/>
<name>G0QXC9_ICHMU</name>
<dbReference type="GeneID" id="14906239"/>
<dbReference type="InterPro" id="IPR006214">
    <property type="entry name" value="Bax_inhibitor_1-related"/>
</dbReference>
<dbReference type="InParanoid" id="G0QXC9"/>
<gene>
    <name evidence="6" type="ORF">IMG5_141220</name>
</gene>
<dbReference type="OMA" id="QTRWIFW"/>
<keyword evidence="2 5" id="KW-0812">Transmembrane</keyword>
<dbReference type="RefSeq" id="XP_004031361.1">
    <property type="nucleotide sequence ID" value="XM_004031313.1"/>
</dbReference>
<evidence type="ECO:0000256" key="1">
    <source>
        <dbReference type="ARBA" id="ARBA00004141"/>
    </source>
</evidence>
<reference evidence="6 7" key="1">
    <citation type="submission" date="2011-07" db="EMBL/GenBank/DDBJ databases">
        <authorList>
            <person name="Coyne R."/>
            <person name="Brami D."/>
            <person name="Johnson J."/>
            <person name="Hostetler J."/>
            <person name="Hannick L."/>
            <person name="Clark T."/>
            <person name="Cassidy-Hanley D."/>
            <person name="Inman J."/>
        </authorList>
    </citation>
    <scope>NUCLEOTIDE SEQUENCE [LARGE SCALE GENOMIC DNA]</scope>
    <source>
        <strain evidence="6 7">G5</strain>
    </source>
</reference>
<proteinExistence type="predicted"/>
<dbReference type="GO" id="GO:0016020">
    <property type="term" value="C:membrane"/>
    <property type="evidence" value="ECO:0007669"/>
    <property type="project" value="UniProtKB-SubCell"/>
</dbReference>